<dbReference type="Proteomes" id="UP001642540">
    <property type="component" value="Unassembled WGS sequence"/>
</dbReference>
<feature type="signal peptide" evidence="2">
    <location>
        <begin position="1"/>
        <end position="27"/>
    </location>
</feature>
<evidence type="ECO:0000256" key="1">
    <source>
        <dbReference type="SAM" id="MobiDB-lite"/>
    </source>
</evidence>
<proteinExistence type="predicted"/>
<evidence type="ECO:0000256" key="2">
    <source>
        <dbReference type="SAM" id="SignalP"/>
    </source>
</evidence>
<protein>
    <submittedName>
        <fullName evidence="3">Uncharacterized protein</fullName>
    </submittedName>
</protein>
<evidence type="ECO:0000313" key="4">
    <source>
        <dbReference type="Proteomes" id="UP001642540"/>
    </source>
</evidence>
<keyword evidence="2" id="KW-0732">Signal</keyword>
<accession>A0ABP1PY94</accession>
<feature type="compositionally biased region" description="Basic and acidic residues" evidence="1">
    <location>
        <begin position="97"/>
        <end position="108"/>
    </location>
</feature>
<gene>
    <name evidence="3" type="ORF">ODALV1_LOCUS5140</name>
</gene>
<feature type="region of interest" description="Disordered" evidence="1">
    <location>
        <begin position="73"/>
        <end position="113"/>
    </location>
</feature>
<organism evidence="3 4">
    <name type="scientific">Orchesella dallaii</name>
    <dbReference type="NCBI Taxonomy" id="48710"/>
    <lineage>
        <taxon>Eukaryota</taxon>
        <taxon>Metazoa</taxon>
        <taxon>Ecdysozoa</taxon>
        <taxon>Arthropoda</taxon>
        <taxon>Hexapoda</taxon>
        <taxon>Collembola</taxon>
        <taxon>Entomobryomorpha</taxon>
        <taxon>Entomobryoidea</taxon>
        <taxon>Orchesellidae</taxon>
        <taxon>Orchesellinae</taxon>
        <taxon>Orchesella</taxon>
    </lineage>
</organism>
<name>A0ABP1PY94_9HEXA</name>
<evidence type="ECO:0000313" key="3">
    <source>
        <dbReference type="EMBL" id="CAL8082178.1"/>
    </source>
</evidence>
<reference evidence="3 4" key="1">
    <citation type="submission" date="2024-08" db="EMBL/GenBank/DDBJ databases">
        <authorList>
            <person name="Cucini C."/>
            <person name="Frati F."/>
        </authorList>
    </citation>
    <scope>NUCLEOTIDE SEQUENCE [LARGE SCALE GENOMIC DNA]</scope>
</reference>
<feature type="chain" id="PRO_5045242584" evidence="2">
    <location>
        <begin position="28"/>
        <end position="249"/>
    </location>
</feature>
<sequence length="249" mass="28003">MRTLLKHQCLLLVFSIILATFAFSASAGPAKDKKKLYDKLRNALNQTEPLEEAHNSTVITGAKVENATVTDVASEIKVEENNPEKGDAEESEDAADDEKKEGEEEKPSTEIQKVDGQSSGYLIKLKSVLKRMFDMFGFRQRQKKEGRQNRMLVDDDSYSYNGLEYEYFRDDIRTTVGAVLGEKECIQKIVCGAGSYLRTVNGKNVILTILENVTPTAWMDTMDVLKKSAITDGDCEYKCLEGDEEEHHQ</sequence>
<keyword evidence="4" id="KW-1185">Reference proteome</keyword>
<comment type="caution">
    <text evidence="3">The sequence shown here is derived from an EMBL/GenBank/DDBJ whole genome shotgun (WGS) entry which is preliminary data.</text>
</comment>
<feature type="compositionally biased region" description="Basic and acidic residues" evidence="1">
    <location>
        <begin position="74"/>
        <end position="88"/>
    </location>
</feature>
<dbReference type="EMBL" id="CAXLJM020000015">
    <property type="protein sequence ID" value="CAL8082178.1"/>
    <property type="molecule type" value="Genomic_DNA"/>
</dbReference>